<accession>A0A921MJC9</accession>
<dbReference type="EMBL" id="DYUC01000011">
    <property type="protein sequence ID" value="HJG85633.1"/>
    <property type="molecule type" value="Genomic_DNA"/>
</dbReference>
<evidence type="ECO:0000313" key="2">
    <source>
        <dbReference type="Proteomes" id="UP000760668"/>
    </source>
</evidence>
<dbReference type="AlphaFoldDB" id="A0A921MJC9"/>
<dbReference type="Proteomes" id="UP000760668">
    <property type="component" value="Unassembled WGS sequence"/>
</dbReference>
<reference evidence="1" key="1">
    <citation type="journal article" date="2021" name="PeerJ">
        <title>Extensive microbial diversity within the chicken gut microbiome revealed by metagenomics and culture.</title>
        <authorList>
            <person name="Gilroy R."/>
            <person name="Ravi A."/>
            <person name="Getino M."/>
            <person name="Pursley I."/>
            <person name="Horton D.L."/>
            <person name="Alikhan N.F."/>
            <person name="Baker D."/>
            <person name="Gharbi K."/>
            <person name="Hall N."/>
            <person name="Watson M."/>
            <person name="Adriaenssens E.M."/>
            <person name="Foster-Nyarko E."/>
            <person name="Jarju S."/>
            <person name="Secka A."/>
            <person name="Antonio M."/>
            <person name="Oren A."/>
            <person name="Chaudhuri R.R."/>
            <person name="La Ragione R."/>
            <person name="Hildebrand F."/>
            <person name="Pallen M.J."/>
        </authorList>
    </citation>
    <scope>NUCLEOTIDE SEQUENCE</scope>
    <source>
        <strain evidence="1">CHK179-5677</strain>
    </source>
</reference>
<name>A0A921MJC9_9FIRM</name>
<dbReference type="RefSeq" id="WP_304247238.1">
    <property type="nucleotide sequence ID" value="NZ_DYUC01000011.1"/>
</dbReference>
<gene>
    <name evidence="1" type="ORF">K8V01_01180</name>
</gene>
<organism evidence="1 2">
    <name type="scientific">Pseudoflavonifractor capillosus</name>
    <dbReference type="NCBI Taxonomy" id="106588"/>
    <lineage>
        <taxon>Bacteria</taxon>
        <taxon>Bacillati</taxon>
        <taxon>Bacillota</taxon>
        <taxon>Clostridia</taxon>
        <taxon>Eubacteriales</taxon>
        <taxon>Oscillospiraceae</taxon>
        <taxon>Pseudoflavonifractor</taxon>
    </lineage>
</organism>
<sequence>MYVLEHRVPCQTGRWRHRWQAAAICGKVDLLRKIRDAQPDADHWRIVMAPGSCEDALRRNEAMAYRKAG</sequence>
<proteinExistence type="predicted"/>
<comment type="caution">
    <text evidence="1">The sequence shown here is derived from an EMBL/GenBank/DDBJ whole genome shotgun (WGS) entry which is preliminary data.</text>
</comment>
<evidence type="ECO:0000313" key="1">
    <source>
        <dbReference type="EMBL" id="HJG85633.1"/>
    </source>
</evidence>
<reference evidence="1" key="2">
    <citation type="submission" date="2021-09" db="EMBL/GenBank/DDBJ databases">
        <authorList>
            <person name="Gilroy R."/>
        </authorList>
    </citation>
    <scope>NUCLEOTIDE SEQUENCE</scope>
    <source>
        <strain evidence="1">CHK179-5677</strain>
    </source>
</reference>
<protein>
    <submittedName>
        <fullName evidence="1">Uncharacterized protein</fullName>
    </submittedName>
</protein>